<dbReference type="AlphaFoldDB" id="R7SP67"/>
<dbReference type="KEGG" id="dsq:DICSQDRAFT_183147"/>
<sequence length="152" mass="16738">MKVCIDESCTVKTMAEAFAPSICTPLQLTAYQDMILKLLDGHLSFDSTVCQSIAAMKAKVPREFSGDGPYPMYAFPLPGVQKSLDLPILLHNAFYLPPPGVPDSVRYDIFPNFAAPAMDLVMEPTLPPHLMPLCPATPSMPPVPQYHSYWIP</sequence>
<dbReference type="EMBL" id="JH719449">
    <property type="protein sequence ID" value="EJF57535.1"/>
    <property type="molecule type" value="Genomic_DNA"/>
</dbReference>
<dbReference type="Proteomes" id="UP000053319">
    <property type="component" value="Unassembled WGS sequence"/>
</dbReference>
<evidence type="ECO:0000313" key="2">
    <source>
        <dbReference type="Proteomes" id="UP000053319"/>
    </source>
</evidence>
<dbReference type="GeneID" id="18841289"/>
<reference evidence="1 2" key="1">
    <citation type="journal article" date="2012" name="Science">
        <title>The Paleozoic origin of enzymatic lignin decomposition reconstructed from 31 fungal genomes.</title>
        <authorList>
            <person name="Floudas D."/>
            <person name="Binder M."/>
            <person name="Riley R."/>
            <person name="Barry K."/>
            <person name="Blanchette R.A."/>
            <person name="Henrissat B."/>
            <person name="Martinez A.T."/>
            <person name="Otillar R."/>
            <person name="Spatafora J.W."/>
            <person name="Yadav J.S."/>
            <person name="Aerts A."/>
            <person name="Benoit I."/>
            <person name="Boyd A."/>
            <person name="Carlson A."/>
            <person name="Copeland A."/>
            <person name="Coutinho P.M."/>
            <person name="de Vries R.P."/>
            <person name="Ferreira P."/>
            <person name="Findley K."/>
            <person name="Foster B."/>
            <person name="Gaskell J."/>
            <person name="Glotzer D."/>
            <person name="Gorecki P."/>
            <person name="Heitman J."/>
            <person name="Hesse C."/>
            <person name="Hori C."/>
            <person name="Igarashi K."/>
            <person name="Jurgens J.A."/>
            <person name="Kallen N."/>
            <person name="Kersten P."/>
            <person name="Kohler A."/>
            <person name="Kuees U."/>
            <person name="Kumar T.K.A."/>
            <person name="Kuo A."/>
            <person name="LaButti K."/>
            <person name="Larrondo L.F."/>
            <person name="Lindquist E."/>
            <person name="Ling A."/>
            <person name="Lombard V."/>
            <person name="Lucas S."/>
            <person name="Lundell T."/>
            <person name="Martin R."/>
            <person name="McLaughlin D.J."/>
            <person name="Morgenstern I."/>
            <person name="Morin E."/>
            <person name="Murat C."/>
            <person name="Nagy L.G."/>
            <person name="Nolan M."/>
            <person name="Ohm R.A."/>
            <person name="Patyshakuliyeva A."/>
            <person name="Rokas A."/>
            <person name="Ruiz-Duenas F.J."/>
            <person name="Sabat G."/>
            <person name="Salamov A."/>
            <person name="Samejima M."/>
            <person name="Schmutz J."/>
            <person name="Slot J.C."/>
            <person name="St John F."/>
            <person name="Stenlid J."/>
            <person name="Sun H."/>
            <person name="Sun S."/>
            <person name="Syed K."/>
            <person name="Tsang A."/>
            <person name="Wiebenga A."/>
            <person name="Young D."/>
            <person name="Pisabarro A."/>
            <person name="Eastwood D.C."/>
            <person name="Martin F."/>
            <person name="Cullen D."/>
            <person name="Grigoriev I.V."/>
            <person name="Hibbett D.S."/>
        </authorList>
    </citation>
    <scope>NUCLEOTIDE SEQUENCE [LARGE SCALE GENOMIC DNA]</scope>
    <source>
        <strain evidence="1 2">LYAD-421 SS1</strain>
    </source>
</reference>
<gene>
    <name evidence="1" type="ORF">DICSQDRAFT_183147</name>
</gene>
<dbReference type="HOGENOM" id="CLU_1722323_0_0_1"/>
<accession>R7SP67</accession>
<organism evidence="1 2">
    <name type="scientific">Dichomitus squalens (strain LYAD-421)</name>
    <name type="common">Western red white-rot fungus</name>
    <dbReference type="NCBI Taxonomy" id="732165"/>
    <lineage>
        <taxon>Eukaryota</taxon>
        <taxon>Fungi</taxon>
        <taxon>Dikarya</taxon>
        <taxon>Basidiomycota</taxon>
        <taxon>Agaricomycotina</taxon>
        <taxon>Agaricomycetes</taxon>
        <taxon>Polyporales</taxon>
        <taxon>Polyporaceae</taxon>
        <taxon>Dichomitus</taxon>
    </lineage>
</organism>
<dbReference type="RefSeq" id="XP_007369731.1">
    <property type="nucleotide sequence ID" value="XM_007369669.1"/>
</dbReference>
<name>R7SP67_DICSQ</name>
<proteinExistence type="predicted"/>
<protein>
    <submittedName>
        <fullName evidence="1">Uncharacterized protein</fullName>
    </submittedName>
</protein>
<evidence type="ECO:0000313" key="1">
    <source>
        <dbReference type="EMBL" id="EJF57535.1"/>
    </source>
</evidence>